<dbReference type="Ensembl" id="ENSLBET00000005320.1">
    <property type="protein sequence ID" value="ENSLBEP00000005050.1"/>
    <property type="gene ID" value="ENSLBEG00000003888.1"/>
</dbReference>
<proteinExistence type="predicted"/>
<reference evidence="2" key="1">
    <citation type="submission" date="2025-08" db="UniProtKB">
        <authorList>
            <consortium name="Ensembl"/>
        </authorList>
    </citation>
    <scope>IDENTIFICATION</scope>
</reference>
<evidence type="ECO:0000313" key="2">
    <source>
        <dbReference type="Ensembl" id="ENSLBEP00000005050.1"/>
    </source>
</evidence>
<protein>
    <submittedName>
        <fullName evidence="2">Uncharacterized protein</fullName>
    </submittedName>
</protein>
<name>A0A3Q3EC76_9LABR</name>
<feature type="chain" id="PRO_5018601759" evidence="1">
    <location>
        <begin position="20"/>
        <end position="267"/>
    </location>
</feature>
<dbReference type="STRING" id="56723.ENSLBEP00000005050"/>
<organism evidence="2 3">
    <name type="scientific">Labrus bergylta</name>
    <name type="common">ballan wrasse</name>
    <dbReference type="NCBI Taxonomy" id="56723"/>
    <lineage>
        <taxon>Eukaryota</taxon>
        <taxon>Metazoa</taxon>
        <taxon>Chordata</taxon>
        <taxon>Craniata</taxon>
        <taxon>Vertebrata</taxon>
        <taxon>Euteleostomi</taxon>
        <taxon>Actinopterygii</taxon>
        <taxon>Neopterygii</taxon>
        <taxon>Teleostei</taxon>
        <taxon>Neoteleostei</taxon>
        <taxon>Acanthomorphata</taxon>
        <taxon>Eupercaria</taxon>
        <taxon>Labriformes</taxon>
        <taxon>Labridae</taxon>
        <taxon>Labrus</taxon>
    </lineage>
</organism>
<keyword evidence="1" id="KW-0732">Signal</keyword>
<dbReference type="GeneTree" id="ENSGT00940000177016"/>
<evidence type="ECO:0000313" key="3">
    <source>
        <dbReference type="Proteomes" id="UP000261660"/>
    </source>
</evidence>
<accession>A0A3Q3EC76</accession>
<sequence length="267" mass="28757">MRVLLIFHLPLCFLLGSSSYGIKYSDFTALSSYVLWTELDDVKKLLKGRSCSVSPTRSSCASITLPVPKKATVETKTISVATQSGQYDTLDTILPSFTWSTSTLPASSATAVAGNSSSYSYQVGNNNMGGGSSPIGLTSPSSLSVCLFVFTGYGVQKNMSNTGGVVSTGVSATTRSQTDDAYKKDYKFLISDKENYPAKRDTEMLILAKDSGKQFTSSSSSLSGDSIKKEKLISSYTETMPLKAETGNSYCECPFKYALRTQHFISL</sequence>
<dbReference type="AlphaFoldDB" id="A0A3Q3EC76"/>
<keyword evidence="3" id="KW-1185">Reference proteome</keyword>
<reference evidence="2" key="2">
    <citation type="submission" date="2025-09" db="UniProtKB">
        <authorList>
            <consortium name="Ensembl"/>
        </authorList>
    </citation>
    <scope>IDENTIFICATION</scope>
</reference>
<dbReference type="Proteomes" id="UP000261660">
    <property type="component" value="Unplaced"/>
</dbReference>
<feature type="signal peptide" evidence="1">
    <location>
        <begin position="1"/>
        <end position="19"/>
    </location>
</feature>
<dbReference type="InParanoid" id="A0A3Q3EC76"/>
<evidence type="ECO:0000256" key="1">
    <source>
        <dbReference type="SAM" id="SignalP"/>
    </source>
</evidence>